<feature type="domain" description="EML-like first beta-propeller" evidence="15">
    <location>
        <begin position="148"/>
        <end position="357"/>
    </location>
</feature>
<evidence type="ECO:0000256" key="9">
    <source>
        <dbReference type="ARBA" id="ARBA00023273"/>
    </source>
</evidence>
<evidence type="ECO:0000256" key="14">
    <source>
        <dbReference type="SAM" id="MobiDB-lite"/>
    </source>
</evidence>
<dbReference type="Gene3D" id="2.130.10.10">
    <property type="entry name" value="YVTN repeat-like/Quinoprotein amine dehydrogenase"/>
    <property type="match status" value="1"/>
</dbReference>
<evidence type="ECO:0000256" key="2">
    <source>
        <dbReference type="ARBA" id="ARBA00022490"/>
    </source>
</evidence>
<dbReference type="FunFam" id="2.130.10.10:FF:000401">
    <property type="entry name" value="Cilia- and flagella-associated protein 44"/>
    <property type="match status" value="1"/>
</dbReference>
<dbReference type="InterPro" id="IPR015943">
    <property type="entry name" value="WD40/YVTN_repeat-like_dom_sf"/>
</dbReference>
<evidence type="ECO:0000256" key="12">
    <source>
        <dbReference type="ARBA" id="ARBA00074727"/>
    </source>
</evidence>
<evidence type="ECO:0000313" key="17">
    <source>
        <dbReference type="Proteomes" id="UP000288216"/>
    </source>
</evidence>
<evidence type="ECO:0000256" key="11">
    <source>
        <dbReference type="ARBA" id="ARBA00060934"/>
    </source>
</evidence>
<dbReference type="SMART" id="SM00320">
    <property type="entry name" value="WD40"/>
    <property type="match status" value="3"/>
</dbReference>
<dbReference type="PROSITE" id="PS50082">
    <property type="entry name" value="WD_REPEATS_2"/>
    <property type="match status" value="1"/>
</dbReference>
<evidence type="ECO:0000256" key="6">
    <source>
        <dbReference type="ARBA" id="ARBA00023054"/>
    </source>
</evidence>
<comment type="function">
    <text evidence="10">Flagellar protein involved in sperm flagellum axoneme organization and function.</text>
</comment>
<reference evidence="16 17" key="1">
    <citation type="journal article" date="2018" name="Nat. Ecol. Evol.">
        <title>Shark genomes provide insights into elasmobranch evolution and the origin of vertebrates.</title>
        <authorList>
            <person name="Hara Y"/>
            <person name="Yamaguchi K"/>
            <person name="Onimaru K"/>
            <person name="Kadota M"/>
            <person name="Koyanagi M"/>
            <person name="Keeley SD"/>
            <person name="Tatsumi K"/>
            <person name="Tanaka K"/>
            <person name="Motone F"/>
            <person name="Kageyama Y"/>
            <person name="Nozu R"/>
            <person name="Adachi N"/>
            <person name="Nishimura O"/>
            <person name="Nakagawa R"/>
            <person name="Tanegashima C"/>
            <person name="Kiyatake I"/>
            <person name="Matsumoto R"/>
            <person name="Murakumo K"/>
            <person name="Nishida K"/>
            <person name="Terakita A"/>
            <person name="Kuratani S"/>
            <person name="Sato K"/>
            <person name="Hyodo S Kuraku.S."/>
        </authorList>
    </citation>
    <scope>NUCLEOTIDE SEQUENCE [LARGE SCALE GENOMIC DNA]</scope>
</reference>
<sequence length="422" mass="47572">MCEKKKDDDTAFETQASDDFDYLQDENYAQEAETAAPIEEGVEAAEKEGADKAGSRKPLERVLSANFFYEYEDVYSKPFITPDSEIPEDLLTFSYSFGYDCTRRVNIQLIDEQTILFVAGNRVILMDIKTKEQRNVQSSTGGGIGIVMVHPSGNYFAVGEKGINPNIIIYEYPSLKPYRIMRGGTEQSYAFADFNASGNLLASVGGNPDYMLTIWNWKQEKIVLRSKAFSQDVYRVTFSPENEEQLTTSGTGHIRFWKMVETFTGLKLQGELGRFGKTALTDIDGYVELPDGKVVSGSEWGNMLLWDGGLIKVELCRRDGKPCHHGPINQFVLDEGELITVGADGCVRVWDFETIDTAESYDEDSQIEMEPMNELNVGRNVNLQFMVKFKDSNFIWCAQDASGRIWKLDLSFSNIVSSRNCF</sequence>
<evidence type="ECO:0000256" key="3">
    <source>
        <dbReference type="ARBA" id="ARBA00022574"/>
    </source>
</evidence>
<evidence type="ECO:0000256" key="1">
    <source>
        <dbReference type="ARBA" id="ARBA00004611"/>
    </source>
</evidence>
<feature type="compositionally biased region" description="Basic and acidic residues" evidence="14">
    <location>
        <begin position="44"/>
        <end position="55"/>
    </location>
</feature>
<evidence type="ECO:0000256" key="13">
    <source>
        <dbReference type="PROSITE-ProRule" id="PRU00221"/>
    </source>
</evidence>
<feature type="region of interest" description="Disordered" evidence="14">
    <location>
        <begin position="33"/>
        <end position="55"/>
    </location>
</feature>
<evidence type="ECO:0000256" key="10">
    <source>
        <dbReference type="ARBA" id="ARBA00055223"/>
    </source>
</evidence>
<gene>
    <name evidence="16" type="ORF">scyTo_0006264</name>
</gene>
<accession>A0A401PGV9</accession>
<dbReference type="PANTHER" id="PTHR14885:SF3">
    <property type="entry name" value="CILIA- AND FLAGELLA-ASSOCIATED PROTEIN 44"/>
    <property type="match status" value="1"/>
</dbReference>
<keyword evidence="2" id="KW-0963">Cytoplasm</keyword>
<keyword evidence="3 13" id="KW-0853">WD repeat</keyword>
<evidence type="ECO:0000256" key="8">
    <source>
        <dbReference type="ARBA" id="ARBA00023212"/>
    </source>
</evidence>
<evidence type="ECO:0000259" key="15">
    <source>
        <dbReference type="Pfam" id="PF23409"/>
    </source>
</evidence>
<evidence type="ECO:0000313" key="16">
    <source>
        <dbReference type="EMBL" id="GCB72348.1"/>
    </source>
</evidence>
<dbReference type="GO" id="GO:0060285">
    <property type="term" value="P:cilium-dependent cell motility"/>
    <property type="evidence" value="ECO:0007669"/>
    <property type="project" value="UniProtKB-ARBA"/>
</dbReference>
<keyword evidence="9" id="KW-0966">Cell projection</keyword>
<keyword evidence="6" id="KW-0175">Coiled coil</keyword>
<dbReference type="InterPro" id="IPR036322">
    <property type="entry name" value="WD40_repeat_dom_sf"/>
</dbReference>
<dbReference type="SUPFAM" id="SSF50978">
    <property type="entry name" value="WD40 repeat-like"/>
    <property type="match status" value="1"/>
</dbReference>
<keyword evidence="17" id="KW-1185">Reference proteome</keyword>
<dbReference type="Proteomes" id="UP000288216">
    <property type="component" value="Unassembled WGS sequence"/>
</dbReference>
<dbReference type="InterPro" id="IPR055439">
    <property type="entry name" value="Beta-prop_EML_1st"/>
</dbReference>
<comment type="subcellular location">
    <subcellularLocation>
        <location evidence="1">Cytoplasm</location>
        <location evidence="1">Cytoskeleton</location>
        <location evidence="1">Flagellum axoneme</location>
    </subcellularLocation>
</comment>
<dbReference type="OMA" id="NGRNCHA"/>
<dbReference type="Pfam" id="PF23409">
    <property type="entry name" value="Beta-prop_EML"/>
    <property type="match status" value="1"/>
</dbReference>
<dbReference type="OrthoDB" id="1935234at2759"/>
<evidence type="ECO:0000256" key="5">
    <source>
        <dbReference type="ARBA" id="ARBA00022846"/>
    </source>
</evidence>
<dbReference type="InterPro" id="IPR001680">
    <property type="entry name" value="WD40_rpt"/>
</dbReference>
<keyword evidence="7" id="KW-0969">Cilium</keyword>
<dbReference type="AlphaFoldDB" id="A0A401PGV9"/>
<keyword evidence="4" id="KW-0677">Repeat</keyword>
<dbReference type="PANTHER" id="PTHR14885">
    <property type="entry name" value="CILIA- AND FLAGELLA-ASSOCIATED PROTEIN 43-RELATED"/>
    <property type="match status" value="1"/>
</dbReference>
<comment type="caution">
    <text evidence="16">The sequence shown here is derived from an EMBL/GenBank/DDBJ whole genome shotgun (WGS) entry which is preliminary data.</text>
</comment>
<organism evidence="16 17">
    <name type="scientific">Scyliorhinus torazame</name>
    <name type="common">Cloudy catshark</name>
    <name type="synonym">Catulus torazame</name>
    <dbReference type="NCBI Taxonomy" id="75743"/>
    <lineage>
        <taxon>Eukaryota</taxon>
        <taxon>Metazoa</taxon>
        <taxon>Chordata</taxon>
        <taxon>Craniata</taxon>
        <taxon>Vertebrata</taxon>
        <taxon>Chondrichthyes</taxon>
        <taxon>Elasmobranchii</taxon>
        <taxon>Galeomorphii</taxon>
        <taxon>Galeoidea</taxon>
        <taxon>Carcharhiniformes</taxon>
        <taxon>Scyliorhinidae</taxon>
        <taxon>Scyliorhinus</taxon>
    </lineage>
</organism>
<feature type="repeat" description="WD" evidence="13">
    <location>
        <begin position="338"/>
        <end position="360"/>
    </location>
</feature>
<evidence type="ECO:0000256" key="4">
    <source>
        <dbReference type="ARBA" id="ARBA00022737"/>
    </source>
</evidence>
<keyword evidence="5" id="KW-0282">Flagellum</keyword>
<evidence type="ECO:0000256" key="7">
    <source>
        <dbReference type="ARBA" id="ARBA00023069"/>
    </source>
</evidence>
<name>A0A401PGV9_SCYTO</name>
<comment type="similarity">
    <text evidence="11">Belongs to the CFAP44 family.</text>
</comment>
<dbReference type="EMBL" id="BFAA01002080">
    <property type="protein sequence ID" value="GCB72348.1"/>
    <property type="molecule type" value="Genomic_DNA"/>
</dbReference>
<dbReference type="STRING" id="75743.A0A401PGV9"/>
<protein>
    <recommendedName>
        <fullName evidence="12">Cilia- and flagella-associated protein 44</fullName>
    </recommendedName>
</protein>
<proteinExistence type="inferred from homology"/>
<keyword evidence="8" id="KW-0206">Cytoskeleton</keyword>
<dbReference type="GO" id="GO:0003341">
    <property type="term" value="P:cilium movement"/>
    <property type="evidence" value="ECO:0007669"/>
    <property type="project" value="UniProtKB-ARBA"/>
</dbReference>